<name>A0A370U7Q8_9GAMM</name>
<proteinExistence type="predicted"/>
<evidence type="ECO:0000313" key="2">
    <source>
        <dbReference type="EMBL" id="RDL43821.1"/>
    </source>
</evidence>
<dbReference type="Proteomes" id="UP000254326">
    <property type="component" value="Unassembled WGS sequence"/>
</dbReference>
<sequence>MQITKKGVSKLVIGSVLVSQITACGTLIYPERNGQKGGKLDIGVVALDAVGLLLWFVPGVVAFGVDFITGAIYLPGGSVAQLSDQELEQLKTPDGQLDQVALQDWLISNEYLDASEVKDQKFVTQVYQTPNSLQRAVNLASDQQYAGLSLVN</sequence>
<evidence type="ECO:0000256" key="1">
    <source>
        <dbReference type="SAM" id="Phobius"/>
    </source>
</evidence>
<feature type="transmembrane region" description="Helical" evidence="1">
    <location>
        <begin position="49"/>
        <end position="74"/>
    </location>
</feature>
<evidence type="ECO:0000313" key="3">
    <source>
        <dbReference type="Proteomes" id="UP000254326"/>
    </source>
</evidence>
<accession>A0A370U7Q8</accession>
<dbReference type="EMBL" id="QKRA01000005">
    <property type="protein sequence ID" value="RDL43821.1"/>
    <property type="molecule type" value="Genomic_DNA"/>
</dbReference>
<keyword evidence="1" id="KW-0812">Transmembrane</keyword>
<comment type="caution">
    <text evidence="2">The sequence shown here is derived from an EMBL/GenBank/DDBJ whole genome shotgun (WGS) entry which is preliminary data.</text>
</comment>
<protein>
    <submittedName>
        <fullName evidence="2">Uncharacterized protein</fullName>
    </submittedName>
</protein>
<feature type="transmembrane region" description="Helical" evidence="1">
    <location>
        <begin position="12"/>
        <end position="29"/>
    </location>
</feature>
<reference evidence="2 3" key="1">
    <citation type="submission" date="2018-06" db="EMBL/GenBank/DDBJ databases">
        <title>Marinomonas sp. YLB-05 draft genome sequence.</title>
        <authorList>
            <person name="Yu L."/>
            <person name="Tang X."/>
        </authorList>
    </citation>
    <scope>NUCLEOTIDE SEQUENCE [LARGE SCALE GENOMIC DNA]</scope>
    <source>
        <strain evidence="2 3">YLB-05</strain>
    </source>
</reference>
<keyword evidence="1" id="KW-1133">Transmembrane helix</keyword>
<dbReference type="OrthoDB" id="6105601at2"/>
<keyword evidence="1" id="KW-0472">Membrane</keyword>
<dbReference type="AlphaFoldDB" id="A0A370U7Q8"/>
<gene>
    <name evidence="2" type="ORF">DN730_11595</name>
</gene>
<organism evidence="2 3">
    <name type="scientific">Marinomonas piezotolerans</name>
    <dbReference type="NCBI Taxonomy" id="2213058"/>
    <lineage>
        <taxon>Bacteria</taxon>
        <taxon>Pseudomonadati</taxon>
        <taxon>Pseudomonadota</taxon>
        <taxon>Gammaproteobacteria</taxon>
        <taxon>Oceanospirillales</taxon>
        <taxon>Oceanospirillaceae</taxon>
        <taxon>Marinomonas</taxon>
    </lineage>
</organism>
<dbReference type="RefSeq" id="WP_115468306.1">
    <property type="nucleotide sequence ID" value="NZ_QKRA01000005.1"/>
</dbReference>
<keyword evidence="3" id="KW-1185">Reference proteome</keyword>